<name>A0A6N7W940_9ACTO</name>
<organism evidence="2 3">
    <name type="scientific">Scrofimicrobium canadense</name>
    <dbReference type="NCBI Taxonomy" id="2652290"/>
    <lineage>
        <taxon>Bacteria</taxon>
        <taxon>Bacillati</taxon>
        <taxon>Actinomycetota</taxon>
        <taxon>Actinomycetes</taxon>
        <taxon>Actinomycetales</taxon>
        <taxon>Actinomycetaceae</taxon>
        <taxon>Scrofimicrobium</taxon>
    </lineage>
</organism>
<dbReference type="EMBL" id="VULO01000011">
    <property type="protein sequence ID" value="MSS85003.1"/>
    <property type="molecule type" value="Genomic_DNA"/>
</dbReference>
<sequence>MVTKQPLTVTEALNEIILVELRRHGISHTNMARTLGIGRDTFARRLDGPHGFTGAELERIASSLGTTPSRLLSLAEIRSLASQAVSA</sequence>
<reference evidence="2 3" key="1">
    <citation type="submission" date="2019-08" db="EMBL/GenBank/DDBJ databases">
        <title>In-depth cultivation of the pig gut microbiome towards novel bacterial diversity and tailored functional studies.</title>
        <authorList>
            <person name="Wylensek D."/>
            <person name="Hitch T.C.A."/>
            <person name="Clavel T."/>
        </authorList>
    </citation>
    <scope>NUCLEOTIDE SEQUENCE [LARGE SCALE GENOMIC DNA]</scope>
    <source>
        <strain evidence="2 3">WB03_NA08</strain>
    </source>
</reference>
<evidence type="ECO:0000313" key="3">
    <source>
        <dbReference type="Proteomes" id="UP000470875"/>
    </source>
</evidence>
<proteinExistence type="predicted"/>
<dbReference type="RefSeq" id="WP_154545866.1">
    <property type="nucleotide sequence ID" value="NZ_VULO01000011.1"/>
</dbReference>
<comment type="caution">
    <text evidence="2">The sequence shown here is derived from an EMBL/GenBank/DDBJ whole genome shotgun (WGS) entry which is preliminary data.</text>
</comment>
<dbReference type="SUPFAM" id="SSF47413">
    <property type="entry name" value="lambda repressor-like DNA-binding domains"/>
    <property type="match status" value="1"/>
</dbReference>
<dbReference type="Pfam" id="PF13443">
    <property type="entry name" value="HTH_26"/>
    <property type="match status" value="1"/>
</dbReference>
<evidence type="ECO:0000259" key="1">
    <source>
        <dbReference type="Pfam" id="PF13443"/>
    </source>
</evidence>
<evidence type="ECO:0000313" key="2">
    <source>
        <dbReference type="EMBL" id="MSS85003.1"/>
    </source>
</evidence>
<dbReference type="InterPro" id="IPR010982">
    <property type="entry name" value="Lambda_DNA-bd_dom_sf"/>
</dbReference>
<gene>
    <name evidence="2" type="ORF">FYJ24_09545</name>
</gene>
<protein>
    <submittedName>
        <fullName evidence="2">Helix-turn-helix domain-containing protein</fullName>
    </submittedName>
</protein>
<accession>A0A6N7W940</accession>
<keyword evidence="3" id="KW-1185">Reference proteome</keyword>
<dbReference type="GO" id="GO:0003677">
    <property type="term" value="F:DNA binding"/>
    <property type="evidence" value="ECO:0007669"/>
    <property type="project" value="InterPro"/>
</dbReference>
<dbReference type="AlphaFoldDB" id="A0A6N7W940"/>
<feature type="domain" description="HTH cro/C1-type" evidence="1">
    <location>
        <begin position="19"/>
        <end position="73"/>
    </location>
</feature>
<dbReference type="InterPro" id="IPR001387">
    <property type="entry name" value="Cro/C1-type_HTH"/>
</dbReference>
<dbReference type="Proteomes" id="UP000470875">
    <property type="component" value="Unassembled WGS sequence"/>
</dbReference>